<reference evidence="6 7" key="1">
    <citation type="submission" date="2018-11" db="EMBL/GenBank/DDBJ databases">
        <title>Genomes From Bacteria Associated with the Canine Oral Cavity: a Test Case for Automated Genome-Based Taxonomic Assignment.</title>
        <authorList>
            <person name="Coil D.A."/>
            <person name="Jospin G."/>
            <person name="Darling A.E."/>
            <person name="Wallis C."/>
            <person name="Davis I.J."/>
            <person name="Harris S."/>
            <person name="Eisen J.A."/>
            <person name="Holcombe L.J."/>
            <person name="O'Flynn C."/>
        </authorList>
    </citation>
    <scope>NUCLEOTIDE SEQUENCE [LARGE SCALE GENOMIC DNA]</scope>
    <source>
        <strain evidence="6 7">OH4621_COT-116</strain>
    </source>
</reference>
<dbReference type="GO" id="GO:0000166">
    <property type="term" value="F:nucleotide binding"/>
    <property type="evidence" value="ECO:0007669"/>
    <property type="project" value="UniProtKB-KW"/>
</dbReference>
<keyword evidence="7" id="KW-1185">Reference proteome</keyword>
<dbReference type="RefSeq" id="WP_124776383.1">
    <property type="nucleotide sequence ID" value="NZ_RQZA01000003.1"/>
</dbReference>
<dbReference type="PANTHER" id="PTHR34139">
    <property type="entry name" value="UPF0331 PROTEIN MJ0127"/>
    <property type="match status" value="1"/>
</dbReference>
<evidence type="ECO:0000313" key="7">
    <source>
        <dbReference type="Proteomes" id="UP000281771"/>
    </source>
</evidence>
<evidence type="ECO:0000256" key="4">
    <source>
        <dbReference type="ARBA" id="ARBA00022741"/>
    </source>
</evidence>
<comment type="caution">
    <text evidence="6">The sequence shown here is derived from an EMBL/GenBank/DDBJ whole genome shotgun (WGS) entry which is preliminary data.</text>
</comment>
<dbReference type="InterPro" id="IPR008201">
    <property type="entry name" value="HepT-like"/>
</dbReference>
<dbReference type="GO" id="GO:0004540">
    <property type="term" value="F:RNA nuclease activity"/>
    <property type="evidence" value="ECO:0007669"/>
    <property type="project" value="InterPro"/>
</dbReference>
<evidence type="ECO:0000256" key="2">
    <source>
        <dbReference type="ARBA" id="ARBA00022649"/>
    </source>
</evidence>
<sequence length="127" mass="14805">MRKADLETDIAYIKDMLLYIEKAKEIIPRAIRYGIPLDDDMVISSIAMNLGQVGEQLTFGKLSEEVKERYSDIVSWNSIKGFRNFIYHNYGNLDYSKIRTILEISLPKTEEQLLFILRDLQKELGEL</sequence>
<keyword evidence="3" id="KW-0540">Nuclease</keyword>
<dbReference type="PANTHER" id="PTHR34139:SF1">
    <property type="entry name" value="RNASE MJ1380-RELATED"/>
    <property type="match status" value="1"/>
</dbReference>
<evidence type="ECO:0000313" key="6">
    <source>
        <dbReference type="EMBL" id="RRD31482.1"/>
    </source>
</evidence>
<organism evidence="6 7">
    <name type="scientific">Streptococcus minor</name>
    <dbReference type="NCBI Taxonomy" id="229549"/>
    <lineage>
        <taxon>Bacteria</taxon>
        <taxon>Bacillati</taxon>
        <taxon>Bacillota</taxon>
        <taxon>Bacilli</taxon>
        <taxon>Lactobacillales</taxon>
        <taxon>Streptococcaceae</taxon>
        <taxon>Streptococcus</taxon>
    </lineage>
</organism>
<evidence type="ECO:0000256" key="3">
    <source>
        <dbReference type="ARBA" id="ARBA00022722"/>
    </source>
</evidence>
<accession>A0A3P1VB86</accession>
<gene>
    <name evidence="6" type="ORF">EII38_04455</name>
</gene>
<keyword evidence="2" id="KW-1277">Toxin-antitoxin system</keyword>
<dbReference type="Pfam" id="PF01934">
    <property type="entry name" value="HepT-like"/>
    <property type="match status" value="1"/>
</dbReference>
<proteinExistence type="predicted"/>
<dbReference type="GO" id="GO:0016787">
    <property type="term" value="F:hydrolase activity"/>
    <property type="evidence" value="ECO:0007669"/>
    <property type="project" value="UniProtKB-KW"/>
</dbReference>
<evidence type="ECO:0000256" key="5">
    <source>
        <dbReference type="ARBA" id="ARBA00022801"/>
    </source>
</evidence>
<dbReference type="AlphaFoldDB" id="A0A3P1VB86"/>
<dbReference type="GO" id="GO:0110001">
    <property type="term" value="C:toxin-antitoxin complex"/>
    <property type="evidence" value="ECO:0007669"/>
    <property type="project" value="InterPro"/>
</dbReference>
<protein>
    <submittedName>
        <fullName evidence="6">DUF86 domain-containing protein</fullName>
    </submittedName>
</protein>
<keyword evidence="4" id="KW-0547">Nucleotide-binding</keyword>
<dbReference type="EMBL" id="RQZA01000003">
    <property type="protein sequence ID" value="RRD31482.1"/>
    <property type="molecule type" value="Genomic_DNA"/>
</dbReference>
<evidence type="ECO:0000256" key="1">
    <source>
        <dbReference type="ARBA" id="ARBA00022553"/>
    </source>
</evidence>
<keyword evidence="5" id="KW-0378">Hydrolase</keyword>
<name>A0A3P1VB86_9STRE</name>
<dbReference type="InterPro" id="IPR051813">
    <property type="entry name" value="HepT_RNase_toxin"/>
</dbReference>
<dbReference type="Proteomes" id="UP000281771">
    <property type="component" value="Unassembled WGS sequence"/>
</dbReference>
<keyword evidence="1" id="KW-0597">Phosphoprotein</keyword>